<evidence type="ECO:0000256" key="20">
    <source>
        <dbReference type="ARBA" id="ARBA00057694"/>
    </source>
</evidence>
<dbReference type="AlphaFoldDB" id="A0A8B9X9V7"/>
<dbReference type="InterPro" id="IPR019974">
    <property type="entry name" value="XPG_CS"/>
</dbReference>
<evidence type="ECO:0000256" key="22">
    <source>
        <dbReference type="RuleBase" id="RU910737"/>
    </source>
</evidence>
<evidence type="ECO:0000256" key="11">
    <source>
        <dbReference type="ARBA" id="ARBA00022839"/>
    </source>
</evidence>
<keyword evidence="4" id="KW-0597">Phosphoprotein</keyword>
<evidence type="ECO:0000256" key="9">
    <source>
        <dbReference type="ARBA" id="ARBA00022769"/>
    </source>
</evidence>
<dbReference type="Pfam" id="PF00752">
    <property type="entry name" value="XPG_N"/>
    <property type="match status" value="1"/>
</dbReference>
<comment type="cofactor">
    <cofactor evidence="22">
        <name>Mg(2+)</name>
        <dbReference type="ChEBI" id="CHEBI:18420"/>
    </cofactor>
    <text evidence="22">Binds 2 magnesium ions per subunit. They probably participate in the reaction catalyzed by the enzyme. May bind an additional third magnesium ion after substrate binding.</text>
</comment>
<dbReference type="Pfam" id="PF00867">
    <property type="entry name" value="XPG_I"/>
    <property type="match status" value="1"/>
</dbReference>
<evidence type="ECO:0000256" key="1">
    <source>
        <dbReference type="ARBA" id="ARBA00004123"/>
    </source>
</evidence>
<evidence type="ECO:0000256" key="4">
    <source>
        <dbReference type="ARBA" id="ARBA00022553"/>
    </source>
</evidence>
<dbReference type="SUPFAM" id="SSF88723">
    <property type="entry name" value="PIN domain-like"/>
    <property type="match status" value="1"/>
</dbReference>
<proteinExistence type="inferred from homology"/>
<dbReference type="GO" id="GO:0002376">
    <property type="term" value="P:immune system process"/>
    <property type="evidence" value="ECO:0007669"/>
    <property type="project" value="UniProtKB-KW"/>
</dbReference>
<dbReference type="PROSITE" id="PS00842">
    <property type="entry name" value="XPG_2"/>
    <property type="match status" value="1"/>
</dbReference>
<evidence type="ECO:0000256" key="2">
    <source>
        <dbReference type="ARBA" id="ARBA00010563"/>
    </source>
</evidence>
<evidence type="ECO:0000313" key="27">
    <source>
        <dbReference type="Proteomes" id="UP000694520"/>
    </source>
</evidence>
<dbReference type="InterPro" id="IPR006084">
    <property type="entry name" value="XPG/Rad2"/>
</dbReference>
<keyword evidence="18 22" id="KW-0539">Nucleus</keyword>
<dbReference type="Gene3D" id="1.10.150.20">
    <property type="entry name" value="5' to 3' exonuclease, C-terminal subdomain"/>
    <property type="match status" value="1"/>
</dbReference>
<evidence type="ECO:0000256" key="18">
    <source>
        <dbReference type="ARBA" id="ARBA00023242"/>
    </source>
</evidence>
<keyword evidence="27" id="KW-1185">Reference proteome</keyword>
<feature type="domain" description="XPG N-terminal" evidence="25">
    <location>
        <begin position="1"/>
        <end position="99"/>
    </location>
</feature>
<evidence type="ECO:0000256" key="10">
    <source>
        <dbReference type="ARBA" id="ARBA00022801"/>
    </source>
</evidence>
<dbReference type="InterPro" id="IPR006086">
    <property type="entry name" value="XPG-I_dom"/>
</dbReference>
<comment type="function">
    <text evidence="20">5'-&gt;3' double-stranded DNA exonuclease which may also possess a cryptic 3'-&gt;5' double-stranded DNA exonuclease activity. Functions in DNA mismatch repair (MMR) to excise mismatch-containing DNA tracts directed by strand breaks located either 5' or 3' to the mismatch. Also exhibits endonuclease activity against 5'-overhanging flap structures similar to those generated by displacement synthesis when DNA polymerase encounters the 5'-end of a downstream Okazaki fragment. Required for somatic hypermutation (SHM) and class switch recombination (CSR) of immunoglobulin genes. Essential for male and female meiosis.</text>
</comment>
<dbReference type="InterPro" id="IPR037315">
    <property type="entry name" value="EXO1_H3TH"/>
</dbReference>
<keyword evidence="6 22" id="KW-0479">Metal-binding</keyword>
<comment type="subcellular location">
    <subcellularLocation>
        <location evidence="1 22">Nucleus</location>
    </subcellularLocation>
</comment>
<dbReference type="GO" id="GO:0003677">
    <property type="term" value="F:DNA binding"/>
    <property type="evidence" value="ECO:0007669"/>
    <property type="project" value="UniProtKB-UniRule"/>
</dbReference>
<evidence type="ECO:0000259" key="25">
    <source>
        <dbReference type="SMART" id="SM00485"/>
    </source>
</evidence>
<dbReference type="GO" id="GO:0017108">
    <property type="term" value="F:5'-flap endonuclease activity"/>
    <property type="evidence" value="ECO:0007669"/>
    <property type="project" value="TreeGrafter"/>
</dbReference>
<evidence type="ECO:0000313" key="26">
    <source>
        <dbReference type="Ensembl" id="ENSBGRP00000018302.1"/>
    </source>
</evidence>
<reference evidence="26" key="2">
    <citation type="submission" date="2025-08" db="UniProtKB">
        <authorList>
            <consortium name="Ensembl"/>
        </authorList>
    </citation>
    <scope>IDENTIFICATION</scope>
</reference>
<keyword evidence="13" id="KW-0391">Immunity</keyword>
<dbReference type="PANTHER" id="PTHR11081:SF8">
    <property type="entry name" value="EXONUCLEASE 1"/>
    <property type="match status" value="1"/>
</dbReference>
<reference evidence="26" key="3">
    <citation type="submission" date="2025-09" db="UniProtKB">
        <authorList>
            <consortium name="Ensembl"/>
        </authorList>
    </citation>
    <scope>IDENTIFICATION</scope>
</reference>
<keyword evidence="15" id="KW-0007">Acetylation</keyword>
<evidence type="ECO:0000256" key="23">
    <source>
        <dbReference type="SAM" id="MobiDB-lite"/>
    </source>
</evidence>
<comment type="similarity">
    <text evidence="2 22">Belongs to the XPG/RAD2 endonuclease family. EXO1 subfamily.</text>
</comment>
<evidence type="ECO:0000256" key="3">
    <source>
        <dbReference type="ARBA" id="ARBA00020324"/>
    </source>
</evidence>
<feature type="compositionally biased region" description="Polar residues" evidence="23">
    <location>
        <begin position="608"/>
        <end position="619"/>
    </location>
</feature>
<keyword evidence="10 22" id="KW-0378">Hydrolase</keyword>
<keyword evidence="8 22" id="KW-0227">DNA damage</keyword>
<evidence type="ECO:0000256" key="6">
    <source>
        <dbReference type="ARBA" id="ARBA00022723"/>
    </source>
</evidence>
<dbReference type="PROSITE" id="PS00841">
    <property type="entry name" value="XPG_1"/>
    <property type="match status" value="1"/>
</dbReference>
<feature type="compositionally biased region" description="Polar residues" evidence="23">
    <location>
        <begin position="660"/>
        <end position="683"/>
    </location>
</feature>
<sequence>MGIHGLLQFIKEASEPIHIRKYKGQVVAVDTYCWLHKGAVACAEKLAKGEPTDKYVGFCMKLVNMLLSHGIKPILVFDGCTLPSKKEVEKSRRERRQANLLKGKQLLREGKVSEARECFIRSINITHTMAHNVIKAARSQGVDCLVAPYEADAQLAYLNKAGIVQAVITEDSDLLAFGCKKVILKMDQFGNGLEVDQARLGMCKQLGDVFTEEKFRYMCILSGCDYLSSLRGIGLAKACKLLRLANNPDILKVVRKIGHYLKMNITVPEDYIKGFIRANNTFLYQLVFDPIKRKLIPLNAYEDDVDPKILSYAGQYVDDSIALQIALGNKDINTLEQIDDYNPDTAMPAQSRSHSWTDKACQKSSNINSIWHRNYCPRRELDIVSDTTKVKENPSTVGIKQVISIKGLNLPRKSSIVKRPRSEELSEDDMLDQYSTSFTKKIKKNSCEGNKSLNSSELFMPDLLDGTTVKKSLSTPPTTRNKFAAFLQRKNEESGAVVVPGTRSRFFSNSLDSADCISKKASSQPLAETAVTDKETDAGEPDCLEDKKLVDTSVSHNSSEQIPDDVTVMAEESQSFKTSTFTRTISPPTSGTLRSCFSWSGSLGDISRTPSPSPSTALQQFRRKSDSSTSLPENTEKSDVAPLKSEESSDESHPLHDVGCSSQESMDLSPHNLNASKLSQPSSKDSDSDIPGLYKSSSVDNLSTTKIKPLVPARASGLSKKPPSVHKRNHHNAENKPGLQIKINELWKNFVFKKDSEKLPSCKKPDPLSPVKDNIQLTPEEEDIFNNSECMLVQRALFQ</sequence>
<dbReference type="CDD" id="cd09857">
    <property type="entry name" value="PIN_EXO1"/>
    <property type="match status" value="1"/>
</dbReference>
<dbReference type="FunFam" id="3.40.50.1010:FF:000111">
    <property type="entry name" value="Exonuclease 1"/>
    <property type="match status" value="1"/>
</dbReference>
<dbReference type="Gene3D" id="3.40.50.1010">
    <property type="entry name" value="5'-nuclease"/>
    <property type="match status" value="1"/>
</dbReference>
<dbReference type="GO" id="GO:0006298">
    <property type="term" value="P:mismatch repair"/>
    <property type="evidence" value="ECO:0007669"/>
    <property type="project" value="TreeGrafter"/>
</dbReference>
<dbReference type="GO" id="GO:0035312">
    <property type="term" value="F:5'-3' DNA exonuclease activity"/>
    <property type="evidence" value="ECO:0007669"/>
    <property type="project" value="UniProtKB-UniRule"/>
</dbReference>
<keyword evidence="7" id="KW-0255">Endonuclease</keyword>
<dbReference type="InterPro" id="IPR029060">
    <property type="entry name" value="PIN-like_dom_sf"/>
</dbReference>
<dbReference type="PRINTS" id="PR00853">
    <property type="entry name" value="XPGRADSUPER"/>
</dbReference>
<evidence type="ECO:0000256" key="8">
    <source>
        <dbReference type="ARBA" id="ARBA00022763"/>
    </source>
</evidence>
<dbReference type="GeneTree" id="ENSGT00510000047676"/>
<feature type="compositionally biased region" description="Polar residues" evidence="23">
    <location>
        <begin position="695"/>
        <end position="706"/>
    </location>
</feature>
<dbReference type="EC" id="3.1.-.-" evidence="22"/>
<evidence type="ECO:0000256" key="14">
    <source>
        <dbReference type="ARBA" id="ARBA00022881"/>
    </source>
</evidence>
<feature type="compositionally biased region" description="Basic and acidic residues" evidence="23">
    <location>
        <begin position="634"/>
        <end position="656"/>
    </location>
</feature>
<keyword evidence="19" id="KW-0469">Meiosis</keyword>
<evidence type="ECO:0000256" key="5">
    <source>
        <dbReference type="ARBA" id="ARBA00022722"/>
    </source>
</evidence>
<dbReference type="Ensembl" id="ENSBGRT00000021203.1">
    <property type="protein sequence ID" value="ENSBGRP00000018302.1"/>
    <property type="gene ID" value="ENSBGRG00000011413.1"/>
</dbReference>
<protein>
    <recommendedName>
        <fullName evidence="3 22">Exonuclease 1</fullName>
        <ecNumber evidence="22">3.1.-.-</ecNumber>
    </recommendedName>
</protein>
<dbReference type="GO" id="GO:0051321">
    <property type="term" value="P:meiotic cell cycle"/>
    <property type="evidence" value="ECO:0007669"/>
    <property type="project" value="UniProtKB-KW"/>
</dbReference>
<accession>A0A8B9X9V7</accession>
<keyword evidence="16 22" id="KW-0238">DNA-binding</keyword>
<evidence type="ECO:0000256" key="21">
    <source>
        <dbReference type="ARBA" id="ARBA00064664"/>
    </source>
</evidence>
<name>A0A8B9X9V7_BOSMU</name>
<dbReference type="SMART" id="SM00279">
    <property type="entry name" value="HhH2"/>
    <property type="match status" value="1"/>
</dbReference>
<evidence type="ECO:0000259" key="24">
    <source>
        <dbReference type="SMART" id="SM00484"/>
    </source>
</evidence>
<dbReference type="GO" id="GO:0005634">
    <property type="term" value="C:nucleus"/>
    <property type="evidence" value="ECO:0007669"/>
    <property type="project" value="UniProtKB-SubCell"/>
</dbReference>
<dbReference type="SMART" id="SM00485">
    <property type="entry name" value="XPGN"/>
    <property type="match status" value="1"/>
</dbReference>
<evidence type="ECO:0000256" key="16">
    <source>
        <dbReference type="ARBA" id="ARBA00023125"/>
    </source>
</evidence>
<feature type="compositionally biased region" description="Polar residues" evidence="23">
    <location>
        <begin position="572"/>
        <end position="587"/>
    </location>
</feature>
<evidence type="ECO:0000256" key="13">
    <source>
        <dbReference type="ARBA" id="ARBA00022859"/>
    </source>
</evidence>
<feature type="region of interest" description="Disordered" evidence="23">
    <location>
        <begin position="605"/>
        <end position="737"/>
    </location>
</feature>
<dbReference type="SUPFAM" id="SSF47807">
    <property type="entry name" value="5' to 3' exonuclease, C-terminal subdomain"/>
    <property type="match status" value="1"/>
</dbReference>
<feature type="region of interest" description="Disordered" evidence="23">
    <location>
        <begin position="522"/>
        <end position="587"/>
    </location>
</feature>
<dbReference type="Proteomes" id="UP000694520">
    <property type="component" value="Chromosome 14"/>
</dbReference>
<organism evidence="26 27">
    <name type="scientific">Bos mutus grunniens</name>
    <name type="common">Wild yak</name>
    <name type="synonym">Bos grunniens</name>
    <dbReference type="NCBI Taxonomy" id="30521"/>
    <lineage>
        <taxon>Eukaryota</taxon>
        <taxon>Metazoa</taxon>
        <taxon>Chordata</taxon>
        <taxon>Craniata</taxon>
        <taxon>Vertebrata</taxon>
        <taxon>Euteleostomi</taxon>
        <taxon>Mammalia</taxon>
        <taxon>Eutheria</taxon>
        <taxon>Laurasiatheria</taxon>
        <taxon>Artiodactyla</taxon>
        <taxon>Ruminantia</taxon>
        <taxon>Pecora</taxon>
        <taxon>Bovidae</taxon>
        <taxon>Bovinae</taxon>
        <taxon>Bos</taxon>
    </lineage>
</organism>
<dbReference type="InterPro" id="IPR006085">
    <property type="entry name" value="XPG_DNA_repair_N"/>
</dbReference>
<keyword evidence="12 22" id="KW-0460">Magnesium</keyword>
<evidence type="ECO:0000256" key="12">
    <source>
        <dbReference type="ARBA" id="ARBA00022842"/>
    </source>
</evidence>
<dbReference type="PANTHER" id="PTHR11081">
    <property type="entry name" value="FLAP ENDONUCLEASE FAMILY MEMBER"/>
    <property type="match status" value="1"/>
</dbReference>
<feature type="domain" description="XPG-I" evidence="24">
    <location>
        <begin position="138"/>
        <end position="208"/>
    </location>
</feature>
<dbReference type="InterPro" id="IPR044752">
    <property type="entry name" value="PIN-like_EXO1"/>
</dbReference>
<dbReference type="GO" id="GO:0046872">
    <property type="term" value="F:metal ion binding"/>
    <property type="evidence" value="ECO:0007669"/>
    <property type="project" value="UniProtKB-UniRule"/>
</dbReference>
<keyword evidence="5 22" id="KW-0540">Nuclease</keyword>
<keyword evidence="11 22" id="KW-0269">Exonuclease</keyword>
<comment type="subunit">
    <text evidence="21">Interacts with the MLH1-PMS2 heterodimer via MLH1. Interacts with MSH3. Interacts with the MSH2-MSH6 heterodimer via MSH2, and this interaction may increase the processivity of the 5'-&gt;3' exonuclease activity. Interacts with PCNA, and this interaction may both stimulate the cryptic 3'-&gt;5' exonuclease activity and suppress the 5'-&gt;3' exonuclease activity. Interacts with WRN, and this interaction stimulates both the 5'-&gt;3' exonuclease activity and cleavage of 5'-overhanging flap structures. Interacts with RECQL/RECQ1, and this interaction stimulates cleavage of 5'-overhanging flap structures. Interacts with DNA helicase ZGRF1; the interaction is increased following DNA damage induction.</text>
</comment>
<dbReference type="InterPro" id="IPR008918">
    <property type="entry name" value="HhH2"/>
</dbReference>
<keyword evidence="9 22" id="KW-0228">DNA excision</keyword>
<dbReference type="GO" id="GO:0006310">
    <property type="term" value="P:DNA recombination"/>
    <property type="evidence" value="ECO:0007669"/>
    <property type="project" value="TreeGrafter"/>
</dbReference>
<keyword evidence="14 22" id="KW-0267">Excision nuclease</keyword>
<feature type="compositionally biased region" description="Polar residues" evidence="23">
    <location>
        <begin position="552"/>
        <end position="561"/>
    </location>
</feature>
<dbReference type="InterPro" id="IPR036279">
    <property type="entry name" value="5-3_exonuclease_C_sf"/>
</dbReference>
<evidence type="ECO:0000256" key="15">
    <source>
        <dbReference type="ARBA" id="ARBA00022990"/>
    </source>
</evidence>
<gene>
    <name evidence="26" type="primary">EXO1</name>
</gene>
<evidence type="ECO:0000256" key="7">
    <source>
        <dbReference type="ARBA" id="ARBA00022759"/>
    </source>
</evidence>
<dbReference type="SMART" id="SM00484">
    <property type="entry name" value="XPGI"/>
    <property type="match status" value="1"/>
</dbReference>
<reference evidence="26" key="1">
    <citation type="submission" date="2019-05" db="EMBL/GenBank/DDBJ databases">
        <authorList>
            <person name="Zhang S."/>
            <person name="Liu J."/>
        </authorList>
    </citation>
    <scope>NUCLEOTIDE SEQUENCE [LARGE SCALE GENOMIC DNA]</scope>
</reference>
<evidence type="ECO:0000256" key="19">
    <source>
        <dbReference type="ARBA" id="ARBA00023254"/>
    </source>
</evidence>
<evidence type="ECO:0000256" key="17">
    <source>
        <dbReference type="ARBA" id="ARBA00023204"/>
    </source>
</evidence>
<keyword evidence="17 22" id="KW-0234">DNA repair</keyword>
<dbReference type="FunFam" id="1.10.150.20:FF:000011">
    <property type="entry name" value="exonuclease 1"/>
    <property type="match status" value="1"/>
</dbReference>
<dbReference type="CDD" id="cd09908">
    <property type="entry name" value="H3TH_EXO1"/>
    <property type="match status" value="1"/>
</dbReference>